<dbReference type="Proteomes" id="UP000192582">
    <property type="component" value="Unassembled WGS sequence"/>
</dbReference>
<protein>
    <submittedName>
        <fullName evidence="1">Uncharacterized protein</fullName>
    </submittedName>
</protein>
<evidence type="ECO:0000313" key="1">
    <source>
        <dbReference type="EMBL" id="SMB88670.1"/>
    </source>
</evidence>
<accession>A0A1W1V664</accession>
<reference evidence="1 2" key="1">
    <citation type="submission" date="2017-04" db="EMBL/GenBank/DDBJ databases">
        <authorList>
            <person name="Afonso C.L."/>
            <person name="Miller P.J."/>
            <person name="Scott M.A."/>
            <person name="Spackman E."/>
            <person name="Goraichik I."/>
            <person name="Dimitrov K.M."/>
            <person name="Suarez D.L."/>
            <person name="Swayne D.E."/>
        </authorList>
    </citation>
    <scope>NUCLEOTIDE SEQUENCE [LARGE SCALE GENOMIC DNA]</scope>
    <source>
        <strain evidence="1 2">KR-140</strain>
    </source>
</reference>
<gene>
    <name evidence="1" type="ORF">SAMN00790413_00131</name>
</gene>
<organism evidence="1 2">
    <name type="scientific">Deinococcus hopiensis KR-140</name>
    <dbReference type="NCBI Taxonomy" id="695939"/>
    <lineage>
        <taxon>Bacteria</taxon>
        <taxon>Thermotogati</taxon>
        <taxon>Deinococcota</taxon>
        <taxon>Deinococci</taxon>
        <taxon>Deinococcales</taxon>
        <taxon>Deinococcaceae</taxon>
        <taxon>Deinococcus</taxon>
    </lineage>
</organism>
<sequence>MIRNLYDRLTVNPPPRTSSHGLTCGAWPAALLKAAWRVGQRAEFFLTEPGERT</sequence>
<evidence type="ECO:0000313" key="2">
    <source>
        <dbReference type="Proteomes" id="UP000192582"/>
    </source>
</evidence>
<dbReference type="EMBL" id="FWWU01000009">
    <property type="protein sequence ID" value="SMB88670.1"/>
    <property type="molecule type" value="Genomic_DNA"/>
</dbReference>
<name>A0A1W1V664_9DEIO</name>
<proteinExistence type="predicted"/>
<keyword evidence="2" id="KW-1185">Reference proteome</keyword>
<dbReference type="AlphaFoldDB" id="A0A1W1V664"/>